<organism evidence="1">
    <name type="scientific">Glycine max</name>
    <name type="common">Soybean</name>
    <name type="synonym">Glycine hispida</name>
    <dbReference type="NCBI Taxonomy" id="3847"/>
    <lineage>
        <taxon>Eukaryota</taxon>
        <taxon>Viridiplantae</taxon>
        <taxon>Streptophyta</taxon>
        <taxon>Embryophyta</taxon>
        <taxon>Tracheophyta</taxon>
        <taxon>Spermatophyta</taxon>
        <taxon>Magnoliopsida</taxon>
        <taxon>eudicotyledons</taxon>
        <taxon>Gunneridae</taxon>
        <taxon>Pentapetalae</taxon>
        <taxon>rosids</taxon>
        <taxon>fabids</taxon>
        <taxon>Fabales</taxon>
        <taxon>Fabaceae</taxon>
        <taxon>Papilionoideae</taxon>
        <taxon>50 kb inversion clade</taxon>
        <taxon>NPAAA clade</taxon>
        <taxon>indigoferoid/millettioid clade</taxon>
        <taxon>Phaseoleae</taxon>
        <taxon>Glycine</taxon>
        <taxon>Glycine subgen. Soja</taxon>
    </lineage>
</organism>
<evidence type="ECO:0000313" key="3">
    <source>
        <dbReference type="Proteomes" id="UP000008827"/>
    </source>
</evidence>
<dbReference type="PANTHER" id="PTHR10992:SF1066">
    <property type="entry name" value="METHYL JASMONATE ESTERASE 1"/>
    <property type="match status" value="1"/>
</dbReference>
<dbReference type="InParanoid" id="A0A0R0HQ16"/>
<reference evidence="1" key="3">
    <citation type="submission" date="2018-07" db="EMBL/GenBank/DDBJ databases">
        <title>WGS assembly of Glycine max.</title>
        <authorList>
            <person name="Schmutz J."/>
            <person name="Cannon S."/>
            <person name="Schlueter J."/>
            <person name="Ma J."/>
            <person name="Mitros T."/>
            <person name="Nelson W."/>
            <person name="Hyten D."/>
            <person name="Song Q."/>
            <person name="Thelen J."/>
            <person name="Cheng J."/>
            <person name="Xu D."/>
            <person name="Hellsten U."/>
            <person name="May G."/>
            <person name="Yu Y."/>
            <person name="Sakurai T."/>
            <person name="Umezawa T."/>
            <person name="Bhattacharyya M."/>
            <person name="Sandhu D."/>
            <person name="Valliyodan B."/>
            <person name="Lindquist E."/>
            <person name="Peto M."/>
            <person name="Grant D."/>
            <person name="Shu S."/>
            <person name="Goodstein D."/>
            <person name="Barry K."/>
            <person name="Futrell-Griggs M."/>
            <person name="Abernathy B."/>
            <person name="Du J."/>
            <person name="Tian Z."/>
            <person name="Zhu L."/>
            <person name="Gill N."/>
            <person name="Joshi T."/>
            <person name="Libault M."/>
            <person name="Sethuraman A."/>
            <person name="Zhang X."/>
            <person name="Shinozaki K."/>
            <person name="Nguyen H."/>
            <person name="Wing R."/>
            <person name="Cregan P."/>
            <person name="Specht J."/>
            <person name="Grimwood J."/>
            <person name="Rokhsar D."/>
            <person name="Stacey G."/>
            <person name="Shoemaker R."/>
            <person name="Jackson S."/>
        </authorList>
    </citation>
    <scope>NUCLEOTIDE SEQUENCE</scope>
    <source>
        <tissue evidence="1">Callus</tissue>
    </source>
</reference>
<protein>
    <recommendedName>
        <fullName evidence="4">AB hydrolase-1 domain-containing protein</fullName>
    </recommendedName>
</protein>
<reference evidence="1 2" key="1">
    <citation type="journal article" date="2010" name="Nature">
        <title>Genome sequence of the palaeopolyploid soybean.</title>
        <authorList>
            <person name="Schmutz J."/>
            <person name="Cannon S.B."/>
            <person name="Schlueter J."/>
            <person name="Ma J."/>
            <person name="Mitros T."/>
            <person name="Nelson W."/>
            <person name="Hyten D.L."/>
            <person name="Song Q."/>
            <person name="Thelen J.J."/>
            <person name="Cheng J."/>
            <person name="Xu D."/>
            <person name="Hellsten U."/>
            <person name="May G.D."/>
            <person name="Yu Y."/>
            <person name="Sakurai T."/>
            <person name="Umezawa T."/>
            <person name="Bhattacharyya M.K."/>
            <person name="Sandhu D."/>
            <person name="Valliyodan B."/>
            <person name="Lindquist E."/>
            <person name="Peto M."/>
            <person name="Grant D."/>
            <person name="Shu S."/>
            <person name="Goodstein D."/>
            <person name="Barry K."/>
            <person name="Futrell-Griggs M."/>
            <person name="Abernathy B."/>
            <person name="Du J."/>
            <person name="Tian Z."/>
            <person name="Zhu L."/>
            <person name="Gill N."/>
            <person name="Joshi T."/>
            <person name="Libault M."/>
            <person name="Sethuraman A."/>
            <person name="Zhang X.-C."/>
            <person name="Shinozaki K."/>
            <person name="Nguyen H.T."/>
            <person name="Wing R.A."/>
            <person name="Cregan P."/>
            <person name="Specht J."/>
            <person name="Grimwood J."/>
            <person name="Rokhsar D."/>
            <person name="Stacey G."/>
            <person name="Shoemaker R.C."/>
            <person name="Jackson S.A."/>
        </authorList>
    </citation>
    <scope>NUCLEOTIDE SEQUENCE</scope>
    <source>
        <strain evidence="2">cv. Williams 82</strain>
        <tissue evidence="1">Callus</tissue>
    </source>
</reference>
<evidence type="ECO:0000313" key="1">
    <source>
        <dbReference type="EMBL" id="KRH28527.1"/>
    </source>
</evidence>
<accession>A0A0R0HQ16</accession>
<dbReference type="Proteomes" id="UP000008827">
    <property type="component" value="Chromosome 11"/>
</dbReference>
<dbReference type="InterPro" id="IPR029058">
    <property type="entry name" value="AB_hydrolase_fold"/>
</dbReference>
<dbReference type="STRING" id="3847.A0A0R0HQ16"/>
<dbReference type="InterPro" id="IPR045889">
    <property type="entry name" value="MES/HNL"/>
</dbReference>
<evidence type="ECO:0000313" key="2">
    <source>
        <dbReference type="EnsemblPlants" id="KRH28527"/>
    </source>
</evidence>
<dbReference type="SUPFAM" id="SSF53474">
    <property type="entry name" value="alpha/beta-Hydrolases"/>
    <property type="match status" value="1"/>
</dbReference>
<dbReference type="PANTHER" id="PTHR10992">
    <property type="entry name" value="METHYLESTERASE FAMILY MEMBER"/>
    <property type="match status" value="1"/>
</dbReference>
<name>A0A0R0HQ16_SOYBN</name>
<dbReference type="SMR" id="A0A0R0HQ16"/>
<dbReference type="AlphaFoldDB" id="A0A0R0HQ16"/>
<reference evidence="2" key="2">
    <citation type="submission" date="2018-02" db="UniProtKB">
        <authorList>
            <consortium name="EnsemblPlants"/>
        </authorList>
    </citation>
    <scope>IDENTIFICATION</scope>
    <source>
        <strain evidence="2">Williams 82</strain>
    </source>
</reference>
<dbReference type="Gramene" id="KRH28527">
    <property type="protein sequence ID" value="KRH28527"/>
    <property type="gene ID" value="GLYMA_11G059400"/>
</dbReference>
<evidence type="ECO:0008006" key="4">
    <source>
        <dbReference type="Google" id="ProtNLM"/>
    </source>
</evidence>
<keyword evidence="3" id="KW-1185">Reference proteome</keyword>
<gene>
    <name evidence="1" type="ORF">GLYMA_11G059400</name>
</gene>
<proteinExistence type="predicted"/>
<sequence>MSLLRPFPIYGDEDLQENTQLTRDNYGIVAKVYTVVCEQDKMLKHDFQLFMIERNPPNDVKVIAGADHMSMFSQPQELFSYLQEIAVTYY</sequence>
<dbReference type="OMA" id="YLQEIAV"/>
<dbReference type="Gene3D" id="3.40.50.1820">
    <property type="entry name" value="alpha/beta hydrolase"/>
    <property type="match status" value="1"/>
</dbReference>
<dbReference type="EnsemblPlants" id="KRH28527">
    <property type="protein sequence ID" value="KRH28527"/>
    <property type="gene ID" value="GLYMA_11G059400"/>
</dbReference>
<dbReference type="EMBL" id="CM000844">
    <property type="protein sequence ID" value="KRH28527.1"/>
    <property type="molecule type" value="Genomic_DNA"/>
</dbReference>